<evidence type="ECO:0000256" key="1">
    <source>
        <dbReference type="PROSITE-ProRule" id="PRU00325"/>
    </source>
</evidence>
<keyword evidence="1" id="KW-0479">Metal-binding</keyword>
<keyword evidence="1" id="KW-0862">Zinc</keyword>
<dbReference type="Pfam" id="PF03108">
    <property type="entry name" value="DBD_Tnp_Mut"/>
    <property type="match status" value="1"/>
</dbReference>
<feature type="region of interest" description="Disordered" evidence="2">
    <location>
        <begin position="1"/>
        <end position="38"/>
    </location>
</feature>
<dbReference type="InterPro" id="IPR007527">
    <property type="entry name" value="Znf_SWIM"/>
</dbReference>
<sequence>MYIDLEGSDDDIFSGANDKGSKGREKDDNNHEYTQAGENTRDYKEFCEKIEDLNKDDYEEFCEKIEDLNEDDYEEFCEKAANEDELHSLHSASEDDVSYPEFNESSNFASPQLCMGMKFSSHIIFRRALKEWAIRNGFGFKLLKNTSTRITAICHHLCGFKVHAIGRDGNENMFPLAIGLVDIEEKASWLWFIKLLLDDFGSMAQFEYRVTKLKEFDTNAYDWARDIPILSMFEWIRRRILKRFHVKYTAMLKYKGDICSNAQDTLEKLKFESRNCFCTLVGIPCKHAVSAIYTNREQPEKKPAGKPKKRRIRAIDEPRNPFKLTRAGGTVYCGNCKQKGHNVRGCKAALTRDTPWQRRQRLSRAKKMGEQNINERHNVTQSTSTTGPPSSKNGQKWLMKECAASTSQPTISTIDNV</sequence>
<dbReference type="PANTHER" id="PTHR31973:SF187">
    <property type="entry name" value="MUTATOR TRANSPOSASE MUDRA PROTEIN"/>
    <property type="match status" value="1"/>
</dbReference>
<evidence type="ECO:0000313" key="4">
    <source>
        <dbReference type="EMBL" id="KAF2305828.1"/>
    </source>
</evidence>
<evidence type="ECO:0000259" key="3">
    <source>
        <dbReference type="PROSITE" id="PS50966"/>
    </source>
</evidence>
<gene>
    <name evidence="4" type="ORF">GH714_008275</name>
</gene>
<evidence type="ECO:0000256" key="2">
    <source>
        <dbReference type="SAM" id="MobiDB-lite"/>
    </source>
</evidence>
<feature type="compositionally biased region" description="Low complexity" evidence="2">
    <location>
        <begin position="380"/>
        <end position="391"/>
    </location>
</feature>
<dbReference type="AlphaFoldDB" id="A0A6A6LZZ8"/>
<protein>
    <recommendedName>
        <fullName evidence="3">SWIM-type domain-containing protein</fullName>
    </recommendedName>
</protein>
<proteinExistence type="predicted"/>
<reference evidence="4 5" key="1">
    <citation type="journal article" date="2020" name="Mol. Plant">
        <title>The Chromosome-Based Rubber Tree Genome Provides New Insights into Spurge Genome Evolution and Rubber Biosynthesis.</title>
        <authorList>
            <person name="Liu J."/>
            <person name="Shi C."/>
            <person name="Shi C.C."/>
            <person name="Li W."/>
            <person name="Zhang Q.J."/>
            <person name="Zhang Y."/>
            <person name="Li K."/>
            <person name="Lu H.F."/>
            <person name="Shi C."/>
            <person name="Zhu S.T."/>
            <person name="Xiao Z.Y."/>
            <person name="Nan H."/>
            <person name="Yue Y."/>
            <person name="Zhu X.G."/>
            <person name="Wu Y."/>
            <person name="Hong X.N."/>
            <person name="Fan G.Y."/>
            <person name="Tong Y."/>
            <person name="Zhang D."/>
            <person name="Mao C.L."/>
            <person name="Liu Y.L."/>
            <person name="Hao S.J."/>
            <person name="Liu W.Q."/>
            <person name="Lv M.Q."/>
            <person name="Zhang H.B."/>
            <person name="Liu Y."/>
            <person name="Hu-Tang G.R."/>
            <person name="Wang J.P."/>
            <person name="Wang J.H."/>
            <person name="Sun Y.H."/>
            <person name="Ni S.B."/>
            <person name="Chen W.B."/>
            <person name="Zhang X.C."/>
            <person name="Jiao Y.N."/>
            <person name="Eichler E.E."/>
            <person name="Li G.H."/>
            <person name="Liu X."/>
            <person name="Gao L.Z."/>
        </authorList>
    </citation>
    <scope>NUCLEOTIDE SEQUENCE [LARGE SCALE GENOMIC DNA]</scope>
    <source>
        <strain evidence="5">cv. GT1</strain>
        <tissue evidence="4">Leaf</tissue>
    </source>
</reference>
<feature type="compositionally biased region" description="Basic and acidic residues" evidence="2">
    <location>
        <begin position="367"/>
        <end position="378"/>
    </location>
</feature>
<name>A0A6A6LZZ8_HEVBR</name>
<dbReference type="Proteomes" id="UP000467840">
    <property type="component" value="Chromosome 9"/>
</dbReference>
<organism evidence="4 5">
    <name type="scientific">Hevea brasiliensis</name>
    <name type="common">Para rubber tree</name>
    <name type="synonym">Siphonia brasiliensis</name>
    <dbReference type="NCBI Taxonomy" id="3981"/>
    <lineage>
        <taxon>Eukaryota</taxon>
        <taxon>Viridiplantae</taxon>
        <taxon>Streptophyta</taxon>
        <taxon>Embryophyta</taxon>
        <taxon>Tracheophyta</taxon>
        <taxon>Spermatophyta</taxon>
        <taxon>Magnoliopsida</taxon>
        <taxon>eudicotyledons</taxon>
        <taxon>Gunneridae</taxon>
        <taxon>Pentapetalae</taxon>
        <taxon>rosids</taxon>
        <taxon>fabids</taxon>
        <taxon>Malpighiales</taxon>
        <taxon>Euphorbiaceae</taxon>
        <taxon>Crotonoideae</taxon>
        <taxon>Micrandreae</taxon>
        <taxon>Hevea</taxon>
    </lineage>
</organism>
<evidence type="ECO:0000313" key="5">
    <source>
        <dbReference type="Proteomes" id="UP000467840"/>
    </source>
</evidence>
<dbReference type="GO" id="GO:0008270">
    <property type="term" value="F:zinc ion binding"/>
    <property type="evidence" value="ECO:0007669"/>
    <property type="project" value="UniProtKB-KW"/>
</dbReference>
<feature type="region of interest" description="Disordered" evidence="2">
    <location>
        <begin position="357"/>
        <end position="395"/>
    </location>
</feature>
<comment type="caution">
    <text evidence="4">The sequence shown here is derived from an EMBL/GenBank/DDBJ whole genome shotgun (WGS) entry which is preliminary data.</text>
</comment>
<feature type="compositionally biased region" description="Basic and acidic residues" evidence="2">
    <location>
        <begin position="19"/>
        <end position="31"/>
    </location>
</feature>
<keyword evidence="1" id="KW-0863">Zinc-finger</keyword>
<dbReference type="InterPro" id="IPR004332">
    <property type="entry name" value="Transposase_MuDR"/>
</dbReference>
<feature type="compositionally biased region" description="Acidic residues" evidence="2">
    <location>
        <begin position="1"/>
        <end position="12"/>
    </location>
</feature>
<dbReference type="EMBL" id="JAAGAX010000008">
    <property type="protein sequence ID" value="KAF2305828.1"/>
    <property type="molecule type" value="Genomic_DNA"/>
</dbReference>
<dbReference type="PANTHER" id="PTHR31973">
    <property type="entry name" value="POLYPROTEIN, PUTATIVE-RELATED"/>
    <property type="match status" value="1"/>
</dbReference>
<dbReference type="PROSITE" id="PS50966">
    <property type="entry name" value="ZF_SWIM"/>
    <property type="match status" value="1"/>
</dbReference>
<feature type="domain" description="SWIM-type" evidence="3">
    <location>
        <begin position="248"/>
        <end position="296"/>
    </location>
</feature>
<accession>A0A6A6LZZ8</accession>
<keyword evidence="5" id="KW-1185">Reference proteome</keyword>